<dbReference type="OrthoDB" id="10020070at2759"/>
<keyword evidence="1 2" id="KW-0175">Coiled coil</keyword>
<feature type="region of interest" description="Disordered" evidence="3">
    <location>
        <begin position="309"/>
        <end position="330"/>
    </location>
</feature>
<dbReference type="PANTHER" id="PTHR34768">
    <property type="entry name" value="COILED-COIL DOMAIN-CONTAINING PROTEIN 89"/>
    <property type="match status" value="1"/>
</dbReference>
<evidence type="ECO:0000256" key="3">
    <source>
        <dbReference type="SAM" id="MobiDB-lite"/>
    </source>
</evidence>
<evidence type="ECO:0000313" key="4">
    <source>
        <dbReference type="EMBL" id="RMX56368.1"/>
    </source>
</evidence>
<feature type="compositionally biased region" description="Basic and acidic residues" evidence="3">
    <location>
        <begin position="309"/>
        <end position="329"/>
    </location>
</feature>
<dbReference type="EMBL" id="RCHS01000860">
    <property type="protein sequence ID" value="RMX56368.1"/>
    <property type="molecule type" value="Genomic_DNA"/>
</dbReference>
<organism evidence="4 5">
    <name type="scientific">Pocillopora damicornis</name>
    <name type="common">Cauliflower coral</name>
    <name type="synonym">Millepora damicornis</name>
    <dbReference type="NCBI Taxonomy" id="46731"/>
    <lineage>
        <taxon>Eukaryota</taxon>
        <taxon>Metazoa</taxon>
        <taxon>Cnidaria</taxon>
        <taxon>Anthozoa</taxon>
        <taxon>Hexacorallia</taxon>
        <taxon>Scleractinia</taxon>
        <taxon>Astrocoeniina</taxon>
        <taxon>Pocilloporidae</taxon>
        <taxon>Pocillopora</taxon>
    </lineage>
</organism>
<protein>
    <recommendedName>
        <fullName evidence="6">Coiled-coil domain-containing protein 89</fullName>
    </recommendedName>
</protein>
<evidence type="ECO:0008006" key="6">
    <source>
        <dbReference type="Google" id="ProtNLM"/>
    </source>
</evidence>
<reference evidence="4 5" key="1">
    <citation type="journal article" date="2018" name="Sci. Rep.">
        <title>Comparative analysis of the Pocillopora damicornis genome highlights role of immune system in coral evolution.</title>
        <authorList>
            <person name="Cunning R."/>
            <person name="Bay R.A."/>
            <person name="Gillette P."/>
            <person name="Baker A.C."/>
            <person name="Traylor-Knowles N."/>
        </authorList>
    </citation>
    <scope>NUCLEOTIDE SEQUENCE [LARGE SCALE GENOMIC DNA]</scope>
    <source>
        <strain evidence="4">RSMAS</strain>
        <tissue evidence="4">Whole animal</tissue>
    </source>
</reference>
<sequence>MASSGGSGGRSPQKLRELVNSSKFDSVEFPEEMKANLEKLRALSKDDLSENGLLRSRIDQQCELICILKQRADESLKKCMTLEEENSELKKHRDEILTALHNETRKFAVMEKRFFVLNKNHEELIKIKDEYKTENEKLRMENTNLRRENEGLFGSLVQERDAQIKQLRDELKSLHDEYQAAREKERIALGNLSAMEKKHCEQTEKLQQEIKVLQKEAEEQHRKSEEKLKMSSIEKDETQAKVLGLAKDRDEFAKLALERGKALEEKQREMKEICQKLEETERSLKETEDKFVSELRSMSVNAQVLRLKKQLEDSERRQRESAKEHDAYKRHMSTLLGKEKELNNKLRVLIG</sequence>
<dbReference type="PANTHER" id="PTHR34768:SF2">
    <property type="entry name" value="COILED-COIL DOMAIN CONTAINING 89"/>
    <property type="match status" value="1"/>
</dbReference>
<evidence type="ECO:0000256" key="2">
    <source>
        <dbReference type="SAM" id="Coils"/>
    </source>
</evidence>
<dbReference type="InterPro" id="IPR043450">
    <property type="entry name" value="CCDC89-like"/>
</dbReference>
<evidence type="ECO:0000313" key="5">
    <source>
        <dbReference type="Proteomes" id="UP000275408"/>
    </source>
</evidence>
<dbReference type="AlphaFoldDB" id="A0A3M6USR9"/>
<gene>
    <name evidence="4" type="ORF">pdam_00004477</name>
</gene>
<accession>A0A3M6USR9</accession>
<proteinExistence type="predicted"/>
<feature type="coiled-coil region" evidence="2">
    <location>
        <begin position="72"/>
        <end position="234"/>
    </location>
</feature>
<dbReference type="OMA" id="AMLCSRI"/>
<evidence type="ECO:0000256" key="1">
    <source>
        <dbReference type="ARBA" id="ARBA00023054"/>
    </source>
</evidence>
<comment type="caution">
    <text evidence="4">The sequence shown here is derived from an EMBL/GenBank/DDBJ whole genome shotgun (WGS) entry which is preliminary data.</text>
</comment>
<keyword evidence="5" id="KW-1185">Reference proteome</keyword>
<name>A0A3M6USR9_POCDA</name>
<dbReference type="Proteomes" id="UP000275408">
    <property type="component" value="Unassembled WGS sequence"/>
</dbReference>